<dbReference type="AlphaFoldDB" id="A0A0A1MQ18"/>
<evidence type="ECO:0000256" key="2">
    <source>
        <dbReference type="ARBA" id="ARBA00023125"/>
    </source>
</evidence>
<dbReference type="PANTHER" id="PTHR43280">
    <property type="entry name" value="ARAC-FAMILY TRANSCRIPTIONAL REGULATOR"/>
    <property type="match status" value="1"/>
</dbReference>
<dbReference type="GO" id="GO:0003700">
    <property type="term" value="F:DNA-binding transcription factor activity"/>
    <property type="evidence" value="ECO:0007669"/>
    <property type="project" value="InterPro"/>
</dbReference>
<accession>A0A0A1MQ18</accession>
<dbReference type="Gene3D" id="1.10.10.60">
    <property type="entry name" value="Homeodomain-like"/>
    <property type="match status" value="2"/>
</dbReference>
<dbReference type="InterPro" id="IPR018060">
    <property type="entry name" value="HTH_AraC"/>
</dbReference>
<keyword evidence="3" id="KW-0804">Transcription</keyword>
<keyword evidence="2" id="KW-0238">DNA-binding</keyword>
<evidence type="ECO:0000259" key="4">
    <source>
        <dbReference type="PROSITE" id="PS01124"/>
    </source>
</evidence>
<name>A0A0A1MQ18_9BACI</name>
<proteinExistence type="predicted"/>
<dbReference type="Pfam" id="PF02311">
    <property type="entry name" value="AraC_binding"/>
    <property type="match status" value="1"/>
</dbReference>
<evidence type="ECO:0000256" key="3">
    <source>
        <dbReference type="ARBA" id="ARBA00023163"/>
    </source>
</evidence>
<feature type="domain" description="HTH araC/xylS-type" evidence="4">
    <location>
        <begin position="154"/>
        <end position="253"/>
    </location>
</feature>
<organism evidence="5 6">
    <name type="scientific">Oceanobacillus oncorhynchi</name>
    <dbReference type="NCBI Taxonomy" id="545501"/>
    <lineage>
        <taxon>Bacteria</taxon>
        <taxon>Bacillati</taxon>
        <taxon>Bacillota</taxon>
        <taxon>Bacilli</taxon>
        <taxon>Bacillales</taxon>
        <taxon>Bacillaceae</taxon>
        <taxon>Oceanobacillus</taxon>
    </lineage>
</organism>
<dbReference type="OrthoDB" id="182534at2"/>
<dbReference type="SMART" id="SM00342">
    <property type="entry name" value="HTH_ARAC"/>
    <property type="match status" value="1"/>
</dbReference>
<gene>
    <name evidence="5" type="primary">araC_2</name>
    <name evidence="5" type="ORF">BN997_00979</name>
</gene>
<sequence length="257" mass="30412">MRVSFCGYSYHNQLFHTMHKSRYASYLFRLQIEGKAKIKVNNETHHIEKGDLLIVKPGETYELHVAEGQQSGDYCLYCEGEEVDQLFRHRPVLSKITMDHTVLNLWQSLFIEERRPEKEKNSKLTHYLLSALCVSLERSLDKKSTDINRPYIVTKMMRYIEENATKQDFKINDIANYCNMSVSRCVHLFKEYIGQTMVEYAQSIRISTAINQMKYTTMTLENIAQNCGFGSYSYFHRVFKKFHLVSPREYREKMFES</sequence>
<keyword evidence="1" id="KW-0805">Transcription regulation</keyword>
<dbReference type="PRINTS" id="PR00032">
    <property type="entry name" value="HTHARAC"/>
</dbReference>
<dbReference type="STRING" id="545501.BN997_00979"/>
<evidence type="ECO:0000313" key="6">
    <source>
        <dbReference type="Proteomes" id="UP000040453"/>
    </source>
</evidence>
<dbReference type="InterPro" id="IPR009057">
    <property type="entry name" value="Homeodomain-like_sf"/>
</dbReference>
<dbReference type="SUPFAM" id="SSF46689">
    <property type="entry name" value="Homeodomain-like"/>
    <property type="match status" value="2"/>
</dbReference>
<keyword evidence="6" id="KW-1185">Reference proteome</keyword>
<dbReference type="Proteomes" id="UP000040453">
    <property type="component" value="Unassembled WGS sequence"/>
</dbReference>
<dbReference type="PROSITE" id="PS01124">
    <property type="entry name" value="HTH_ARAC_FAMILY_2"/>
    <property type="match status" value="1"/>
</dbReference>
<dbReference type="Pfam" id="PF12833">
    <property type="entry name" value="HTH_18"/>
    <property type="match status" value="1"/>
</dbReference>
<dbReference type="InterPro" id="IPR003313">
    <property type="entry name" value="AraC-bd"/>
</dbReference>
<reference evidence="5 6" key="1">
    <citation type="submission" date="2014-11" db="EMBL/GenBank/DDBJ databases">
        <authorList>
            <person name="Urmite Genomes Urmite Genomes"/>
        </authorList>
    </citation>
    <scope>NUCLEOTIDE SEQUENCE [LARGE SCALE GENOMIC DNA]</scope>
    <source>
        <strain evidence="5 6">Oc5</strain>
    </source>
</reference>
<protein>
    <submittedName>
        <fullName evidence="5">Arabinose operon regulatory protein</fullName>
    </submittedName>
</protein>
<evidence type="ECO:0000313" key="5">
    <source>
        <dbReference type="EMBL" id="CEI81161.1"/>
    </source>
</evidence>
<dbReference type="RefSeq" id="WP_042530125.1">
    <property type="nucleotide sequence ID" value="NZ_CAXOIH010000010.1"/>
</dbReference>
<dbReference type="InterPro" id="IPR037923">
    <property type="entry name" value="HTH-like"/>
</dbReference>
<dbReference type="SUPFAM" id="SSF51215">
    <property type="entry name" value="Regulatory protein AraC"/>
    <property type="match status" value="1"/>
</dbReference>
<evidence type="ECO:0000256" key="1">
    <source>
        <dbReference type="ARBA" id="ARBA00023015"/>
    </source>
</evidence>
<dbReference type="InterPro" id="IPR020449">
    <property type="entry name" value="Tscrpt_reg_AraC-type_HTH"/>
</dbReference>
<dbReference type="GO" id="GO:0043565">
    <property type="term" value="F:sequence-specific DNA binding"/>
    <property type="evidence" value="ECO:0007669"/>
    <property type="project" value="InterPro"/>
</dbReference>
<dbReference type="PANTHER" id="PTHR43280:SF2">
    <property type="entry name" value="HTH-TYPE TRANSCRIPTIONAL REGULATOR EXSA"/>
    <property type="match status" value="1"/>
</dbReference>
<dbReference type="EMBL" id="CDGG01000001">
    <property type="protein sequence ID" value="CEI81161.1"/>
    <property type="molecule type" value="Genomic_DNA"/>
</dbReference>